<reference evidence="2 3" key="1">
    <citation type="submission" date="2023-10" db="EMBL/GenBank/DDBJ databases">
        <title>Novel methanotroph of the genus Methylocapsa from a subarctic wetland.</title>
        <authorList>
            <person name="Belova S.E."/>
            <person name="Oshkin I.Y."/>
            <person name="Miroshnikov K."/>
            <person name="Dedysh S.N."/>
        </authorList>
    </citation>
    <scope>NUCLEOTIDE SEQUENCE [LARGE SCALE GENOMIC DNA]</scope>
    <source>
        <strain evidence="2 3">RX1</strain>
    </source>
</reference>
<gene>
    <name evidence="2" type="ORF">RZS28_08625</name>
</gene>
<accession>A0ABZ0HVI3</accession>
<dbReference type="Proteomes" id="UP001626536">
    <property type="component" value="Chromosome"/>
</dbReference>
<sequence>MAERGLGRALRLQIGNITGRLSVDLCGKAPLGIRARAPSLGAPAAKFRPPQKSSSAANEAGDNDRNFMRWLLAF</sequence>
<name>A0ABZ0HVI3_9HYPH</name>
<evidence type="ECO:0000313" key="3">
    <source>
        <dbReference type="Proteomes" id="UP001626536"/>
    </source>
</evidence>
<organism evidence="2 3">
    <name type="scientific">Methylocapsa polymorpha</name>
    <dbReference type="NCBI Taxonomy" id="3080828"/>
    <lineage>
        <taxon>Bacteria</taxon>
        <taxon>Pseudomonadati</taxon>
        <taxon>Pseudomonadota</taxon>
        <taxon>Alphaproteobacteria</taxon>
        <taxon>Hyphomicrobiales</taxon>
        <taxon>Beijerinckiaceae</taxon>
        <taxon>Methylocapsa</taxon>
    </lineage>
</organism>
<protein>
    <submittedName>
        <fullName evidence="2">Uncharacterized protein</fullName>
    </submittedName>
</protein>
<dbReference type="RefSeq" id="WP_407340898.1">
    <property type="nucleotide sequence ID" value="NZ_CP136862.1"/>
</dbReference>
<dbReference type="EMBL" id="CP136862">
    <property type="protein sequence ID" value="WOJ91302.1"/>
    <property type="molecule type" value="Genomic_DNA"/>
</dbReference>
<proteinExistence type="predicted"/>
<feature type="region of interest" description="Disordered" evidence="1">
    <location>
        <begin position="42"/>
        <end position="61"/>
    </location>
</feature>
<keyword evidence="3" id="KW-1185">Reference proteome</keyword>
<evidence type="ECO:0000256" key="1">
    <source>
        <dbReference type="SAM" id="MobiDB-lite"/>
    </source>
</evidence>
<evidence type="ECO:0000313" key="2">
    <source>
        <dbReference type="EMBL" id="WOJ91302.1"/>
    </source>
</evidence>